<evidence type="ECO:0000313" key="2">
    <source>
        <dbReference type="EMBL" id="KAJ8023619.1"/>
    </source>
</evidence>
<keyword evidence="3" id="KW-1185">Reference proteome</keyword>
<name>A0A9Q0YJR9_HOLLE</name>
<comment type="caution">
    <text evidence="2">The sequence shown here is derived from an EMBL/GenBank/DDBJ whole genome shotgun (WGS) entry which is preliminary data.</text>
</comment>
<proteinExistence type="predicted"/>
<gene>
    <name evidence="2" type="ORF">HOLleu_36109</name>
</gene>
<dbReference type="Proteomes" id="UP001152320">
    <property type="component" value="Chromosome 19"/>
</dbReference>
<evidence type="ECO:0000256" key="1">
    <source>
        <dbReference type="SAM" id="Phobius"/>
    </source>
</evidence>
<reference evidence="2" key="1">
    <citation type="submission" date="2021-10" db="EMBL/GenBank/DDBJ databases">
        <title>Tropical sea cucumber genome reveals ecological adaptation and Cuvierian tubules defense mechanism.</title>
        <authorList>
            <person name="Chen T."/>
        </authorList>
    </citation>
    <scope>NUCLEOTIDE SEQUENCE</scope>
    <source>
        <strain evidence="2">Nanhai2018</strain>
        <tissue evidence="2">Muscle</tissue>
    </source>
</reference>
<accession>A0A9Q0YJR9</accession>
<feature type="transmembrane region" description="Helical" evidence="1">
    <location>
        <begin position="77"/>
        <end position="102"/>
    </location>
</feature>
<feature type="transmembrane region" description="Helical" evidence="1">
    <location>
        <begin position="42"/>
        <end position="65"/>
    </location>
</feature>
<evidence type="ECO:0000313" key="3">
    <source>
        <dbReference type="Proteomes" id="UP001152320"/>
    </source>
</evidence>
<dbReference type="EMBL" id="JAIZAY010000019">
    <property type="protein sequence ID" value="KAJ8023619.1"/>
    <property type="molecule type" value="Genomic_DNA"/>
</dbReference>
<keyword evidence="1" id="KW-0812">Transmembrane</keyword>
<organism evidence="2 3">
    <name type="scientific">Holothuria leucospilota</name>
    <name type="common">Black long sea cucumber</name>
    <name type="synonym">Mertensiothuria leucospilota</name>
    <dbReference type="NCBI Taxonomy" id="206669"/>
    <lineage>
        <taxon>Eukaryota</taxon>
        <taxon>Metazoa</taxon>
        <taxon>Echinodermata</taxon>
        <taxon>Eleutherozoa</taxon>
        <taxon>Echinozoa</taxon>
        <taxon>Holothuroidea</taxon>
        <taxon>Aspidochirotacea</taxon>
        <taxon>Aspidochirotida</taxon>
        <taxon>Holothuriidae</taxon>
        <taxon>Holothuria</taxon>
    </lineage>
</organism>
<protein>
    <submittedName>
        <fullName evidence="2">Uncharacterized protein</fullName>
    </submittedName>
</protein>
<keyword evidence="1" id="KW-1133">Transmembrane helix</keyword>
<dbReference type="OrthoDB" id="10071849at2759"/>
<dbReference type="AlphaFoldDB" id="A0A9Q0YJR9"/>
<keyword evidence="1" id="KW-0472">Membrane</keyword>
<sequence length="160" mass="17701">MNPTVQSQIVWRNQQNSTDAQRFPSRSDGNLWGSNVRRIMGILQVICGVTELAVGIAVVFVPFGYYYHSKDYAAWGLWNGVVVAYMVTSIIASVLSACCFIYSAYGAYSTIYFCIPEGQLPPPAFTHDLGTTQPSNTFHNTVSLQPTSQNTFETNEPSKL</sequence>